<reference evidence="3" key="1">
    <citation type="submission" date="2019-08" db="EMBL/GenBank/DDBJ databases">
        <title>Reference gene set and small RNA set construction with multiple tissues from Davidia involucrata Baill.</title>
        <authorList>
            <person name="Yang H."/>
            <person name="Zhou C."/>
            <person name="Li G."/>
            <person name="Wang J."/>
            <person name="Gao P."/>
            <person name="Wang M."/>
            <person name="Wang R."/>
            <person name="Zhao Y."/>
        </authorList>
    </citation>
    <scope>NUCLEOTIDE SEQUENCE</scope>
    <source>
        <tissue evidence="3">Mixed with DoveR01_LX</tissue>
    </source>
</reference>
<dbReference type="EMBL" id="GHES01029809">
    <property type="protein sequence ID" value="MPA60368.1"/>
    <property type="molecule type" value="Transcribed_RNA"/>
</dbReference>
<protein>
    <recommendedName>
        <fullName evidence="4">Altered inheritance of mitochondria protein 32</fullName>
    </recommendedName>
</protein>
<evidence type="ECO:0008006" key="4">
    <source>
        <dbReference type="Google" id="ProtNLM"/>
    </source>
</evidence>
<keyword evidence="2" id="KW-0472">Membrane</keyword>
<dbReference type="FunFam" id="3.40.30.10:FF:000213">
    <property type="entry name" value="APD1p protein"/>
    <property type="match status" value="1"/>
</dbReference>
<dbReference type="Pfam" id="PF06999">
    <property type="entry name" value="Suc_Fer-like"/>
    <property type="match status" value="1"/>
</dbReference>
<gene>
    <name evidence="3" type="ORF">Din_029809</name>
</gene>
<dbReference type="InterPro" id="IPR036249">
    <property type="entry name" value="Thioredoxin-like_sf"/>
</dbReference>
<dbReference type="InterPro" id="IPR009737">
    <property type="entry name" value="Aim32/Apd1-like"/>
</dbReference>
<evidence type="ECO:0000313" key="3">
    <source>
        <dbReference type="EMBL" id="MPA60368.1"/>
    </source>
</evidence>
<dbReference type="AlphaFoldDB" id="A0A5B7AWJ7"/>
<feature type="transmembrane region" description="Helical" evidence="2">
    <location>
        <begin position="367"/>
        <end position="387"/>
    </location>
</feature>
<organism evidence="3">
    <name type="scientific">Davidia involucrata</name>
    <name type="common">Dove tree</name>
    <dbReference type="NCBI Taxonomy" id="16924"/>
    <lineage>
        <taxon>Eukaryota</taxon>
        <taxon>Viridiplantae</taxon>
        <taxon>Streptophyta</taxon>
        <taxon>Embryophyta</taxon>
        <taxon>Tracheophyta</taxon>
        <taxon>Spermatophyta</taxon>
        <taxon>Magnoliopsida</taxon>
        <taxon>eudicotyledons</taxon>
        <taxon>Gunneridae</taxon>
        <taxon>Pentapetalae</taxon>
        <taxon>asterids</taxon>
        <taxon>Cornales</taxon>
        <taxon>Nyssaceae</taxon>
        <taxon>Davidia</taxon>
    </lineage>
</organism>
<dbReference type="PANTHER" id="PTHR31902:SF10">
    <property type="entry name" value="SUCRASE_FERREDOXIN-LIKE FAMILY PROTEIN"/>
    <property type="match status" value="1"/>
</dbReference>
<keyword evidence="2" id="KW-0812">Transmembrane</keyword>
<dbReference type="Gene3D" id="3.40.30.10">
    <property type="entry name" value="Glutaredoxin"/>
    <property type="match status" value="2"/>
</dbReference>
<sequence length="391" mass="43386">MRTAHSRRSLISVAQHYLPPFIFFKPPSHSSLRIIVYAMAGDGENFSSAAAADDVEFGFQRPEMYKANLAGTVDPYDRHVFLCYKSHDSWPARVEDSETDLLPKLLSGALKARKNDINVKTRLTICEGRDGTEFSDGDVLIFPEMIKYRGLKDSDVDSFVEDVLVNGKPWASGVQEVLTGSHIFVCAHNNRDRRCGVCGPVLIEKLNEEIELKGLKDQVFVSACSHIGGHKYAGNLIIFSTDQEGKIAGHWYGYVTPNDVPECLDQHIGKGEIIERLWRGQMGVYTEKAEKEDKKKLPNGKDVKKSKKPPQESSIQEKENVTSCCQGANGFSCCKDGSLEEETKKVHGKRGLGRLSCWMGKWEQSDVLAAVAVVGAVATVAVAYSFYRRSS</sequence>
<dbReference type="SUPFAM" id="SSF52833">
    <property type="entry name" value="Thioredoxin-like"/>
    <property type="match status" value="1"/>
</dbReference>
<name>A0A5B7AWJ7_DAVIN</name>
<keyword evidence="2" id="KW-1133">Transmembrane helix</keyword>
<evidence type="ECO:0000256" key="2">
    <source>
        <dbReference type="SAM" id="Phobius"/>
    </source>
</evidence>
<accession>A0A5B7AWJ7</accession>
<dbReference type="PANTHER" id="PTHR31902">
    <property type="entry name" value="ACTIN PATCHES DISTAL PROTEIN 1"/>
    <property type="match status" value="1"/>
</dbReference>
<feature type="region of interest" description="Disordered" evidence="1">
    <location>
        <begin position="289"/>
        <end position="319"/>
    </location>
</feature>
<dbReference type="CDD" id="cd03062">
    <property type="entry name" value="TRX_Fd_Sucrase"/>
    <property type="match status" value="1"/>
</dbReference>
<evidence type="ECO:0000256" key="1">
    <source>
        <dbReference type="SAM" id="MobiDB-lite"/>
    </source>
</evidence>
<feature type="compositionally biased region" description="Basic and acidic residues" evidence="1">
    <location>
        <begin position="289"/>
        <end position="303"/>
    </location>
</feature>
<proteinExistence type="predicted"/>